<name>A0A2P2QWW0_RHIMU</name>
<organism evidence="1">
    <name type="scientific">Rhizophora mucronata</name>
    <name type="common">Asiatic mangrove</name>
    <dbReference type="NCBI Taxonomy" id="61149"/>
    <lineage>
        <taxon>Eukaryota</taxon>
        <taxon>Viridiplantae</taxon>
        <taxon>Streptophyta</taxon>
        <taxon>Embryophyta</taxon>
        <taxon>Tracheophyta</taxon>
        <taxon>Spermatophyta</taxon>
        <taxon>Magnoliopsida</taxon>
        <taxon>eudicotyledons</taxon>
        <taxon>Gunneridae</taxon>
        <taxon>Pentapetalae</taxon>
        <taxon>rosids</taxon>
        <taxon>fabids</taxon>
        <taxon>Malpighiales</taxon>
        <taxon>Rhizophoraceae</taxon>
        <taxon>Rhizophora</taxon>
    </lineage>
</organism>
<accession>A0A2P2QWW0</accession>
<sequence length="21" mass="2665">MQMYSHLLHCRQIIFLRCKLM</sequence>
<dbReference type="AlphaFoldDB" id="A0A2P2QWW0"/>
<proteinExistence type="predicted"/>
<reference evidence="1" key="1">
    <citation type="submission" date="2018-02" db="EMBL/GenBank/DDBJ databases">
        <title>Rhizophora mucronata_Transcriptome.</title>
        <authorList>
            <person name="Meera S.P."/>
            <person name="Sreeshan A."/>
            <person name="Augustine A."/>
        </authorList>
    </citation>
    <scope>NUCLEOTIDE SEQUENCE</scope>
    <source>
        <tissue evidence="1">Leaf</tissue>
    </source>
</reference>
<dbReference type="EMBL" id="GGEC01090979">
    <property type="protein sequence ID" value="MBX71463.1"/>
    <property type="molecule type" value="Transcribed_RNA"/>
</dbReference>
<protein>
    <submittedName>
        <fullName evidence="1">Uncharacterized protein</fullName>
    </submittedName>
</protein>
<evidence type="ECO:0000313" key="1">
    <source>
        <dbReference type="EMBL" id="MBX71463.1"/>
    </source>
</evidence>